<accession>A0A371ECW6</accession>
<keyword evidence="7" id="KW-1185">Reference proteome</keyword>
<dbReference type="AlphaFoldDB" id="A0A371ECW6"/>
<dbReference type="Gene3D" id="3.40.309.10">
    <property type="entry name" value="Aldehyde Dehydrogenase, Chain A, domain 2"/>
    <property type="match status" value="1"/>
</dbReference>
<gene>
    <name evidence="6" type="primary">ALDH2B7</name>
    <name evidence="6" type="ORF">CR513_57647</name>
</gene>
<dbReference type="InterPro" id="IPR016161">
    <property type="entry name" value="Ald_DH/histidinol_DH"/>
</dbReference>
<dbReference type="PROSITE" id="PS00687">
    <property type="entry name" value="ALDEHYDE_DEHYDR_GLU"/>
    <property type="match status" value="1"/>
</dbReference>
<dbReference type="Gene3D" id="3.40.605.10">
    <property type="entry name" value="Aldehyde Dehydrogenase, Chain A, domain 1"/>
    <property type="match status" value="1"/>
</dbReference>
<protein>
    <submittedName>
        <fullName evidence="6">Aldehyde dehydrogenase family 2 member B7, mitochondrial</fullName>
    </submittedName>
</protein>
<comment type="caution">
    <text evidence="6">The sequence shown here is derived from an EMBL/GenBank/DDBJ whole genome shotgun (WGS) entry which is preliminary data.</text>
</comment>
<evidence type="ECO:0000259" key="5">
    <source>
        <dbReference type="Pfam" id="PF00171"/>
    </source>
</evidence>
<dbReference type="InterPro" id="IPR029510">
    <property type="entry name" value="Ald_DH_CS_GLU"/>
</dbReference>
<dbReference type="InterPro" id="IPR016162">
    <property type="entry name" value="Ald_DH_N"/>
</dbReference>
<dbReference type="STRING" id="157652.A0A371ECW6"/>
<evidence type="ECO:0000256" key="3">
    <source>
        <dbReference type="PROSITE-ProRule" id="PRU10007"/>
    </source>
</evidence>
<organism evidence="6 7">
    <name type="scientific">Mucuna pruriens</name>
    <name type="common">Velvet bean</name>
    <name type="synonym">Dolichos pruriens</name>
    <dbReference type="NCBI Taxonomy" id="157652"/>
    <lineage>
        <taxon>Eukaryota</taxon>
        <taxon>Viridiplantae</taxon>
        <taxon>Streptophyta</taxon>
        <taxon>Embryophyta</taxon>
        <taxon>Tracheophyta</taxon>
        <taxon>Spermatophyta</taxon>
        <taxon>Magnoliopsida</taxon>
        <taxon>eudicotyledons</taxon>
        <taxon>Gunneridae</taxon>
        <taxon>Pentapetalae</taxon>
        <taxon>rosids</taxon>
        <taxon>fabids</taxon>
        <taxon>Fabales</taxon>
        <taxon>Fabaceae</taxon>
        <taxon>Papilionoideae</taxon>
        <taxon>50 kb inversion clade</taxon>
        <taxon>NPAAA clade</taxon>
        <taxon>indigoferoid/millettioid clade</taxon>
        <taxon>Phaseoleae</taxon>
        <taxon>Mucuna</taxon>
    </lineage>
</organism>
<evidence type="ECO:0000256" key="4">
    <source>
        <dbReference type="RuleBase" id="RU003345"/>
    </source>
</evidence>
<evidence type="ECO:0000313" key="7">
    <source>
        <dbReference type="Proteomes" id="UP000257109"/>
    </source>
</evidence>
<dbReference type="InterPro" id="IPR016163">
    <property type="entry name" value="Ald_DH_C"/>
</dbReference>
<evidence type="ECO:0000256" key="2">
    <source>
        <dbReference type="ARBA" id="ARBA00023002"/>
    </source>
</evidence>
<dbReference type="GO" id="GO:0016620">
    <property type="term" value="F:oxidoreductase activity, acting on the aldehyde or oxo group of donors, NAD or NADP as acceptor"/>
    <property type="evidence" value="ECO:0007669"/>
    <property type="project" value="InterPro"/>
</dbReference>
<sequence length="199" mass="22294">MLNIKANFISEKGIKEFENILKNYKVCWCLGCASSNLLVAVDQVVAVPLIRWHCQTKAAEYLVRSWMEEIFPGLNHRILSYIYGTGKRVVELSAQSNLKPVTLELGGKSPFIVCKDADVDAAIKAAHSALFFNQGNVVVLGSRHLFMKAYMMSLWKRLKLELTSSSCSFLHPSLNHSHLRCTSHLANVSSKPLLELCEL</sequence>
<dbReference type="InterPro" id="IPR015590">
    <property type="entry name" value="Aldehyde_DH_dom"/>
</dbReference>
<feature type="active site" evidence="3">
    <location>
        <position position="104"/>
    </location>
</feature>
<comment type="similarity">
    <text evidence="1 4">Belongs to the aldehyde dehydrogenase family.</text>
</comment>
<dbReference type="Proteomes" id="UP000257109">
    <property type="component" value="Unassembled WGS sequence"/>
</dbReference>
<evidence type="ECO:0000256" key="1">
    <source>
        <dbReference type="ARBA" id="ARBA00009986"/>
    </source>
</evidence>
<dbReference type="EMBL" id="QJKJ01014668">
    <property type="protein sequence ID" value="RDX63866.1"/>
    <property type="molecule type" value="Genomic_DNA"/>
</dbReference>
<name>A0A371ECW6_MUCPR</name>
<feature type="non-terminal residue" evidence="6">
    <location>
        <position position="1"/>
    </location>
</feature>
<feature type="domain" description="Aldehyde dehydrogenase" evidence="5">
    <location>
        <begin position="85"/>
        <end position="161"/>
    </location>
</feature>
<dbReference type="Pfam" id="PF00171">
    <property type="entry name" value="Aldedh"/>
    <property type="match status" value="1"/>
</dbReference>
<dbReference type="PANTHER" id="PTHR11699">
    <property type="entry name" value="ALDEHYDE DEHYDROGENASE-RELATED"/>
    <property type="match status" value="1"/>
</dbReference>
<reference evidence="6" key="1">
    <citation type="submission" date="2018-05" db="EMBL/GenBank/DDBJ databases">
        <title>Draft genome of Mucuna pruriens seed.</title>
        <authorList>
            <person name="Nnadi N.E."/>
            <person name="Vos R."/>
            <person name="Hasami M.H."/>
            <person name="Devisetty U.K."/>
            <person name="Aguiy J.C."/>
        </authorList>
    </citation>
    <scope>NUCLEOTIDE SEQUENCE [LARGE SCALE GENOMIC DNA]</scope>
    <source>
        <strain evidence="6">JCA_2017</strain>
    </source>
</reference>
<proteinExistence type="inferred from homology"/>
<keyword evidence="2 4" id="KW-0560">Oxidoreductase</keyword>
<evidence type="ECO:0000313" key="6">
    <source>
        <dbReference type="EMBL" id="RDX63866.1"/>
    </source>
</evidence>
<dbReference type="SUPFAM" id="SSF53720">
    <property type="entry name" value="ALDH-like"/>
    <property type="match status" value="1"/>
</dbReference>